<dbReference type="InterPro" id="IPR036388">
    <property type="entry name" value="WH-like_DNA-bd_sf"/>
</dbReference>
<proteinExistence type="predicted"/>
<comment type="caution">
    <text evidence="5">The sequence shown here is derived from an EMBL/GenBank/DDBJ whole genome shotgun (WGS) entry which is preliminary data.</text>
</comment>
<dbReference type="Gene3D" id="1.10.10.10">
    <property type="entry name" value="Winged helix-like DNA-binding domain superfamily/Winged helix DNA-binding domain"/>
    <property type="match status" value="1"/>
</dbReference>
<gene>
    <name evidence="5" type="ORF">ACFOJ9_18150</name>
</gene>
<dbReference type="Pfam" id="PF12802">
    <property type="entry name" value="MarR_2"/>
    <property type="match status" value="1"/>
</dbReference>
<evidence type="ECO:0000256" key="2">
    <source>
        <dbReference type="ARBA" id="ARBA00023125"/>
    </source>
</evidence>
<keyword evidence="6" id="KW-1185">Reference proteome</keyword>
<evidence type="ECO:0000313" key="5">
    <source>
        <dbReference type="EMBL" id="MFC3323674.1"/>
    </source>
</evidence>
<accession>A0ABV7MQY6</accession>
<organism evidence="5 6">
    <name type="scientific">Mesorhizobium cantuariense</name>
    <dbReference type="NCBI Taxonomy" id="1300275"/>
    <lineage>
        <taxon>Bacteria</taxon>
        <taxon>Pseudomonadati</taxon>
        <taxon>Pseudomonadota</taxon>
        <taxon>Alphaproteobacteria</taxon>
        <taxon>Hyphomicrobiales</taxon>
        <taxon>Phyllobacteriaceae</taxon>
        <taxon>Mesorhizobium</taxon>
    </lineage>
</organism>
<dbReference type="SUPFAM" id="SSF46785">
    <property type="entry name" value="Winged helix' DNA-binding domain"/>
    <property type="match status" value="1"/>
</dbReference>
<dbReference type="PRINTS" id="PR00598">
    <property type="entry name" value="HTHMARR"/>
</dbReference>
<dbReference type="PROSITE" id="PS50995">
    <property type="entry name" value="HTH_MARR_2"/>
    <property type="match status" value="1"/>
</dbReference>
<name>A0ABV7MQY6_9HYPH</name>
<reference evidence="6" key="1">
    <citation type="journal article" date="2019" name="Int. J. Syst. Evol. Microbiol.">
        <title>The Global Catalogue of Microorganisms (GCM) 10K type strain sequencing project: providing services to taxonomists for standard genome sequencing and annotation.</title>
        <authorList>
            <consortium name="The Broad Institute Genomics Platform"/>
            <consortium name="The Broad Institute Genome Sequencing Center for Infectious Disease"/>
            <person name="Wu L."/>
            <person name="Ma J."/>
        </authorList>
    </citation>
    <scope>NUCLEOTIDE SEQUENCE [LARGE SCALE GENOMIC DNA]</scope>
    <source>
        <strain evidence="6">ICMP 19515</strain>
    </source>
</reference>
<dbReference type="InterPro" id="IPR036390">
    <property type="entry name" value="WH_DNA-bd_sf"/>
</dbReference>
<dbReference type="InterPro" id="IPR039422">
    <property type="entry name" value="MarR/SlyA-like"/>
</dbReference>
<dbReference type="Proteomes" id="UP001595648">
    <property type="component" value="Unassembled WGS sequence"/>
</dbReference>
<dbReference type="PANTHER" id="PTHR33164">
    <property type="entry name" value="TRANSCRIPTIONAL REGULATOR, MARR FAMILY"/>
    <property type="match status" value="1"/>
</dbReference>
<keyword evidence="2" id="KW-0238">DNA-binding</keyword>
<keyword evidence="1" id="KW-0805">Transcription regulation</keyword>
<dbReference type="InterPro" id="IPR000835">
    <property type="entry name" value="HTH_MarR-typ"/>
</dbReference>
<evidence type="ECO:0000259" key="4">
    <source>
        <dbReference type="PROSITE" id="PS50995"/>
    </source>
</evidence>
<dbReference type="EMBL" id="JBHRVD010000001">
    <property type="protein sequence ID" value="MFC3323674.1"/>
    <property type="molecule type" value="Genomic_DNA"/>
</dbReference>
<keyword evidence="3" id="KW-0804">Transcription</keyword>
<evidence type="ECO:0000313" key="6">
    <source>
        <dbReference type="Proteomes" id="UP001595648"/>
    </source>
</evidence>
<dbReference type="SMART" id="SM00347">
    <property type="entry name" value="HTH_MARR"/>
    <property type="match status" value="1"/>
</dbReference>
<sequence length="138" mass="15780">MQRRPLSEHLSHLLAQANRHISRQLNAEGVSLDQWRLMMALSEVGGSTMGKLADELAINHPTLTKLVDRMVEEALVYRVPDPSDRRKVRMFLSDKGAALLESQNRRVQDHEARVEGSYGNEDTKKLRDMLETFIKQIS</sequence>
<evidence type="ECO:0000256" key="1">
    <source>
        <dbReference type="ARBA" id="ARBA00023015"/>
    </source>
</evidence>
<protein>
    <submittedName>
        <fullName evidence="5">MarR family winged helix-turn-helix transcriptional regulator</fullName>
    </submittedName>
</protein>
<dbReference type="PANTHER" id="PTHR33164:SF64">
    <property type="entry name" value="TRANSCRIPTIONAL REGULATOR SLYA"/>
    <property type="match status" value="1"/>
</dbReference>
<evidence type="ECO:0000256" key="3">
    <source>
        <dbReference type="ARBA" id="ARBA00023163"/>
    </source>
</evidence>
<dbReference type="RefSeq" id="WP_378980276.1">
    <property type="nucleotide sequence ID" value="NZ_JBHRVD010000001.1"/>
</dbReference>
<feature type="domain" description="HTH marR-type" evidence="4">
    <location>
        <begin position="7"/>
        <end position="135"/>
    </location>
</feature>